<keyword evidence="5" id="KW-0496">Mitochondrion</keyword>
<gene>
    <name evidence="8" type="ORF">GGI25_005664</name>
</gene>
<dbReference type="GO" id="GO:0005743">
    <property type="term" value="C:mitochondrial inner membrane"/>
    <property type="evidence" value="ECO:0007669"/>
    <property type="project" value="UniProtKB-SubCell"/>
</dbReference>
<dbReference type="InterPro" id="IPR037169">
    <property type="entry name" value="Cytochrome_c_oxidase_VIc_sf"/>
</dbReference>
<evidence type="ECO:0000313" key="9">
    <source>
        <dbReference type="Proteomes" id="UP001151518"/>
    </source>
</evidence>
<feature type="transmembrane region" description="Helical" evidence="7">
    <location>
        <begin position="22"/>
        <end position="41"/>
    </location>
</feature>
<proteinExistence type="predicted"/>
<protein>
    <submittedName>
        <fullName evidence="8">Uncharacterized protein</fullName>
    </submittedName>
</protein>
<dbReference type="EMBL" id="JANBTW010000113">
    <property type="protein sequence ID" value="KAJ2670912.1"/>
    <property type="molecule type" value="Genomic_DNA"/>
</dbReference>
<keyword evidence="2 7" id="KW-0812">Transmembrane</keyword>
<dbReference type="Proteomes" id="UP001151518">
    <property type="component" value="Unassembled WGS sequence"/>
</dbReference>
<keyword evidence="6 7" id="KW-0472">Membrane</keyword>
<comment type="caution">
    <text evidence="8">The sequence shown here is derived from an EMBL/GenBank/DDBJ whole genome shotgun (WGS) entry which is preliminary data.</text>
</comment>
<reference evidence="8" key="1">
    <citation type="submission" date="2022-07" db="EMBL/GenBank/DDBJ databases">
        <title>Phylogenomic reconstructions and comparative analyses of Kickxellomycotina fungi.</title>
        <authorList>
            <person name="Reynolds N.K."/>
            <person name="Stajich J.E."/>
            <person name="Barry K."/>
            <person name="Grigoriev I.V."/>
            <person name="Crous P."/>
            <person name="Smith M.E."/>
        </authorList>
    </citation>
    <scope>NUCLEOTIDE SEQUENCE</scope>
    <source>
        <strain evidence="8">NRRL 3115</strain>
    </source>
</reference>
<keyword evidence="4 7" id="KW-1133">Transmembrane helix</keyword>
<evidence type="ECO:0000256" key="1">
    <source>
        <dbReference type="ARBA" id="ARBA00004273"/>
    </source>
</evidence>
<dbReference type="PANTHER" id="PTHR28264">
    <property type="entry name" value="CYTOCHROME C OXIDASE SUBUNIT 7A"/>
    <property type="match status" value="1"/>
</dbReference>
<evidence type="ECO:0000256" key="7">
    <source>
        <dbReference type="SAM" id="Phobius"/>
    </source>
</evidence>
<evidence type="ECO:0000256" key="6">
    <source>
        <dbReference type="ARBA" id="ARBA00023136"/>
    </source>
</evidence>
<dbReference type="GO" id="GO:0006123">
    <property type="term" value="P:mitochondrial electron transport, cytochrome c to oxygen"/>
    <property type="evidence" value="ECO:0007669"/>
    <property type="project" value="TreeGrafter"/>
</dbReference>
<evidence type="ECO:0000256" key="5">
    <source>
        <dbReference type="ARBA" id="ARBA00023128"/>
    </source>
</evidence>
<evidence type="ECO:0000256" key="2">
    <source>
        <dbReference type="ARBA" id="ARBA00022692"/>
    </source>
</evidence>
<dbReference type="OrthoDB" id="2317211at2759"/>
<dbReference type="CDD" id="cd22888">
    <property type="entry name" value="CcO_VIIa_fungal"/>
    <property type="match status" value="1"/>
</dbReference>
<dbReference type="Gene3D" id="4.10.93.10">
    <property type="entry name" value="Mitochondrial cytochrome c oxidase subunit VIc/VIIs"/>
    <property type="match status" value="1"/>
</dbReference>
<evidence type="ECO:0000256" key="4">
    <source>
        <dbReference type="ARBA" id="ARBA00022989"/>
    </source>
</evidence>
<dbReference type="AlphaFoldDB" id="A0A9W8KW85"/>
<evidence type="ECO:0000313" key="8">
    <source>
        <dbReference type="EMBL" id="KAJ2670912.1"/>
    </source>
</evidence>
<name>A0A9W8KW85_9FUNG</name>
<accession>A0A9W8KW85</accession>
<dbReference type="PANTHER" id="PTHR28264:SF1">
    <property type="entry name" value="CYTOCHROME C OXIDASE SUBUNIT 6C"/>
    <property type="match status" value="1"/>
</dbReference>
<comment type="subcellular location">
    <subcellularLocation>
        <location evidence="1">Mitochondrion inner membrane</location>
    </subcellularLocation>
</comment>
<evidence type="ECO:0000256" key="3">
    <source>
        <dbReference type="ARBA" id="ARBA00022792"/>
    </source>
</evidence>
<sequence>MPSATPLKPITGMLRKRVIRDITVGLGGGFVCATLFQEFYVKKHQKRVDDYYASIGVQFIAK</sequence>
<organism evidence="8 9">
    <name type="scientific">Coemansia spiralis</name>
    <dbReference type="NCBI Taxonomy" id="417178"/>
    <lineage>
        <taxon>Eukaryota</taxon>
        <taxon>Fungi</taxon>
        <taxon>Fungi incertae sedis</taxon>
        <taxon>Zoopagomycota</taxon>
        <taxon>Kickxellomycotina</taxon>
        <taxon>Kickxellomycetes</taxon>
        <taxon>Kickxellales</taxon>
        <taxon>Kickxellaceae</taxon>
        <taxon>Coemansia</taxon>
    </lineage>
</organism>
<dbReference type="GO" id="GO:0004129">
    <property type="term" value="F:cytochrome-c oxidase activity"/>
    <property type="evidence" value="ECO:0007669"/>
    <property type="project" value="TreeGrafter"/>
</dbReference>
<keyword evidence="3" id="KW-0999">Mitochondrion inner membrane</keyword>